<name>A0ACC0SV71_POPTR</name>
<protein>
    <submittedName>
        <fullName evidence="1">Uncharacterized protein</fullName>
    </submittedName>
</protein>
<reference evidence="1 2" key="1">
    <citation type="journal article" date="2006" name="Science">
        <title>The genome of black cottonwood, Populus trichocarpa (Torr. &amp; Gray).</title>
        <authorList>
            <person name="Tuskan G.A."/>
            <person name="Difazio S."/>
            <person name="Jansson S."/>
            <person name="Bohlmann J."/>
            <person name="Grigoriev I."/>
            <person name="Hellsten U."/>
            <person name="Putnam N."/>
            <person name="Ralph S."/>
            <person name="Rombauts S."/>
            <person name="Salamov A."/>
            <person name="Schein J."/>
            <person name="Sterck L."/>
            <person name="Aerts A."/>
            <person name="Bhalerao R.R."/>
            <person name="Bhalerao R.P."/>
            <person name="Blaudez D."/>
            <person name="Boerjan W."/>
            <person name="Brun A."/>
            <person name="Brunner A."/>
            <person name="Busov V."/>
            <person name="Campbell M."/>
            <person name="Carlson J."/>
            <person name="Chalot M."/>
            <person name="Chapman J."/>
            <person name="Chen G.L."/>
            <person name="Cooper D."/>
            <person name="Coutinho P.M."/>
            <person name="Couturier J."/>
            <person name="Covert S."/>
            <person name="Cronk Q."/>
            <person name="Cunningham R."/>
            <person name="Davis J."/>
            <person name="Degroeve S."/>
            <person name="Dejardin A."/>
            <person name="Depamphilis C."/>
            <person name="Detter J."/>
            <person name="Dirks B."/>
            <person name="Dubchak I."/>
            <person name="Duplessis S."/>
            <person name="Ehlting J."/>
            <person name="Ellis B."/>
            <person name="Gendler K."/>
            <person name="Goodstein D."/>
            <person name="Gribskov M."/>
            <person name="Grimwood J."/>
            <person name="Groover A."/>
            <person name="Gunter L."/>
            <person name="Hamberger B."/>
            <person name="Heinze B."/>
            <person name="Helariutta Y."/>
            <person name="Henrissat B."/>
            <person name="Holligan D."/>
            <person name="Holt R."/>
            <person name="Huang W."/>
            <person name="Islam-Faridi N."/>
            <person name="Jones S."/>
            <person name="Jones-Rhoades M."/>
            <person name="Jorgensen R."/>
            <person name="Joshi C."/>
            <person name="Kangasjarvi J."/>
            <person name="Karlsson J."/>
            <person name="Kelleher C."/>
            <person name="Kirkpatrick R."/>
            <person name="Kirst M."/>
            <person name="Kohler A."/>
            <person name="Kalluri U."/>
            <person name="Larimer F."/>
            <person name="Leebens-Mack J."/>
            <person name="Leple J.C."/>
            <person name="Locascio P."/>
            <person name="Lou Y."/>
            <person name="Lucas S."/>
            <person name="Martin F."/>
            <person name="Montanini B."/>
            <person name="Napoli C."/>
            <person name="Nelson D.R."/>
            <person name="Nelson C."/>
            <person name="Nieminen K."/>
            <person name="Nilsson O."/>
            <person name="Pereda V."/>
            <person name="Peter G."/>
            <person name="Philippe R."/>
            <person name="Pilate G."/>
            <person name="Poliakov A."/>
            <person name="Razumovskaya J."/>
            <person name="Richardson P."/>
            <person name="Rinaldi C."/>
            <person name="Ritland K."/>
            <person name="Rouze P."/>
            <person name="Ryaboy D."/>
            <person name="Schmutz J."/>
            <person name="Schrader J."/>
            <person name="Segerman B."/>
            <person name="Shin H."/>
            <person name="Siddiqui A."/>
            <person name="Sterky F."/>
            <person name="Terry A."/>
            <person name="Tsai C.J."/>
            <person name="Uberbacher E."/>
            <person name="Unneberg P."/>
            <person name="Vahala J."/>
            <person name="Wall K."/>
            <person name="Wessler S."/>
            <person name="Yang G."/>
            <person name="Yin T."/>
            <person name="Douglas C."/>
            <person name="Marra M."/>
            <person name="Sandberg G."/>
            <person name="Van de Peer Y."/>
            <person name="Rokhsar D."/>
        </authorList>
    </citation>
    <scope>NUCLEOTIDE SEQUENCE [LARGE SCALE GENOMIC DNA]</scope>
    <source>
        <strain evidence="2">cv. Nisqually</strain>
    </source>
</reference>
<sequence>MEREEKELEDEIKLAGYALLSSPSSVSQLLLLLEKLEDCLKRVNQSPSKSMQRAVELAMKALMAKELLNHSDVDVKVSVASCFNHILIITAQTFSYDDEQMKEILQLIVASFENISDTSSPSYHKRVLILEKFANVRSCVLMVDLQCYSLIIEMFKHFLTNIREHHPDIVYSSMGLIMIIILDEIKEIPLEIVNLLLDCIRNRNQDVLPIAQKLGERIFENCGSKLAPYMPQANYCGQTHIRGKLQDSGSHTELVVKDNSDRGEGCGYQVFEEGNREESRKIKENAPYVPQANYCGQTHIRGKLQDSGSHTELVVKDNSDRGEGCGYQVFEKEGNREESRKIKEKDFKEKTLKEEGEIFLREFMKQKRSRKGVKTKQKPVVKEKNDGEEGSEKQVFGEENSKEDRKEKINREEGCKEQGFQEDHSEEGKKAKKKVFKEKKSQKEGVHFLRERVRSRERGKRELKFEGKQAMDTKCSQRKMHEFLSNLKGKKRSIIENSIFSAFLDIPRCPINRNLAAALIECYDSEKDAFIVAGQSLKFCGKEIEKCIGLSFEGKRVDMNILGGHIDTQIIWKYFEIVNGNARIKEKSTDASNEKDDGELKSSFLIPESLLLQKLNLMSVDGKGEAEDFLRLSIIYMFNIYFFPSASKYIYWWPLKFLENLHDFGSYAWGRAAYDYLHISLEKAASKLACQNKFYVSLNACVPLLQTLATERISKLQVLAPPTNLNPSVLNYTKNESRSFDTIQKVLAKLQPDEIKKCKDCEGVKNSTRLQGGANVKSTKRQKTQNEEEDGLVITI</sequence>
<comment type="caution">
    <text evidence="1">The sequence shown here is derived from an EMBL/GenBank/DDBJ whole genome shotgun (WGS) entry which is preliminary data.</text>
</comment>
<accession>A0ACC0SV71</accession>
<dbReference type="EMBL" id="CM009295">
    <property type="protein sequence ID" value="KAI9393129.1"/>
    <property type="molecule type" value="Genomic_DNA"/>
</dbReference>
<keyword evidence="2" id="KW-1185">Reference proteome</keyword>
<evidence type="ECO:0000313" key="1">
    <source>
        <dbReference type="EMBL" id="KAI9393129.1"/>
    </source>
</evidence>
<proteinExistence type="predicted"/>
<organism evidence="1 2">
    <name type="scientific">Populus trichocarpa</name>
    <name type="common">Western balsam poplar</name>
    <name type="synonym">Populus balsamifera subsp. trichocarpa</name>
    <dbReference type="NCBI Taxonomy" id="3694"/>
    <lineage>
        <taxon>Eukaryota</taxon>
        <taxon>Viridiplantae</taxon>
        <taxon>Streptophyta</taxon>
        <taxon>Embryophyta</taxon>
        <taxon>Tracheophyta</taxon>
        <taxon>Spermatophyta</taxon>
        <taxon>Magnoliopsida</taxon>
        <taxon>eudicotyledons</taxon>
        <taxon>Gunneridae</taxon>
        <taxon>Pentapetalae</taxon>
        <taxon>rosids</taxon>
        <taxon>fabids</taxon>
        <taxon>Malpighiales</taxon>
        <taxon>Salicaceae</taxon>
        <taxon>Saliceae</taxon>
        <taxon>Populus</taxon>
    </lineage>
</organism>
<gene>
    <name evidence="1" type="ORF">POPTR_006G186700v4</name>
</gene>
<dbReference type="Proteomes" id="UP000006729">
    <property type="component" value="Chromosome 6"/>
</dbReference>
<evidence type="ECO:0000313" key="2">
    <source>
        <dbReference type="Proteomes" id="UP000006729"/>
    </source>
</evidence>